<dbReference type="AlphaFoldDB" id="A0A8J5S0W3"/>
<proteinExistence type="predicted"/>
<organism evidence="1 2">
    <name type="scientific">Zizania palustris</name>
    <name type="common">Northern wild rice</name>
    <dbReference type="NCBI Taxonomy" id="103762"/>
    <lineage>
        <taxon>Eukaryota</taxon>
        <taxon>Viridiplantae</taxon>
        <taxon>Streptophyta</taxon>
        <taxon>Embryophyta</taxon>
        <taxon>Tracheophyta</taxon>
        <taxon>Spermatophyta</taxon>
        <taxon>Magnoliopsida</taxon>
        <taxon>Liliopsida</taxon>
        <taxon>Poales</taxon>
        <taxon>Poaceae</taxon>
        <taxon>BOP clade</taxon>
        <taxon>Oryzoideae</taxon>
        <taxon>Oryzeae</taxon>
        <taxon>Zizaniinae</taxon>
        <taxon>Zizania</taxon>
    </lineage>
</organism>
<reference evidence="1" key="2">
    <citation type="submission" date="2021-02" db="EMBL/GenBank/DDBJ databases">
        <authorList>
            <person name="Kimball J.A."/>
            <person name="Haas M.W."/>
            <person name="Macchietto M."/>
            <person name="Kono T."/>
            <person name="Duquette J."/>
            <person name="Shao M."/>
        </authorList>
    </citation>
    <scope>NUCLEOTIDE SEQUENCE</scope>
    <source>
        <tissue evidence="1">Fresh leaf tissue</tissue>
    </source>
</reference>
<accession>A0A8J5S0W3</accession>
<evidence type="ECO:0000313" key="2">
    <source>
        <dbReference type="Proteomes" id="UP000729402"/>
    </source>
</evidence>
<protein>
    <submittedName>
        <fullName evidence="1">Uncharacterized protein</fullName>
    </submittedName>
</protein>
<evidence type="ECO:0000313" key="1">
    <source>
        <dbReference type="EMBL" id="KAG8057599.1"/>
    </source>
</evidence>
<dbReference type="Proteomes" id="UP000729402">
    <property type="component" value="Unassembled WGS sequence"/>
</dbReference>
<reference evidence="1" key="1">
    <citation type="journal article" date="2021" name="bioRxiv">
        <title>Whole Genome Assembly and Annotation of Northern Wild Rice, Zizania palustris L., Supports a Whole Genome Duplication in the Zizania Genus.</title>
        <authorList>
            <person name="Haas M."/>
            <person name="Kono T."/>
            <person name="Macchietto M."/>
            <person name="Millas R."/>
            <person name="McGilp L."/>
            <person name="Shao M."/>
            <person name="Duquette J."/>
            <person name="Hirsch C.N."/>
            <person name="Kimball J."/>
        </authorList>
    </citation>
    <scope>NUCLEOTIDE SEQUENCE</scope>
    <source>
        <tissue evidence="1">Fresh leaf tissue</tissue>
    </source>
</reference>
<name>A0A8J5S0W3_ZIZPA</name>
<sequence>MHGDGLAAAEHARRELTGVDVDVDLIGIHRATSHASGQGCLLDACSQLQLTTHGLITGLPKRRFVVGRIQNRVTFTSTCVESIWKNFLLEL</sequence>
<comment type="caution">
    <text evidence="1">The sequence shown here is derived from an EMBL/GenBank/DDBJ whole genome shotgun (WGS) entry which is preliminary data.</text>
</comment>
<gene>
    <name evidence="1" type="ORF">GUJ93_ZPchr0002g26481</name>
</gene>
<dbReference type="EMBL" id="JAAALK010000287">
    <property type="protein sequence ID" value="KAG8057599.1"/>
    <property type="molecule type" value="Genomic_DNA"/>
</dbReference>
<keyword evidence="2" id="KW-1185">Reference proteome</keyword>